<reference evidence="4 5" key="1">
    <citation type="submission" date="2018-03" db="EMBL/GenBank/DDBJ databases">
        <title>Draft Genome Sequences of the Obligatory Marine Myxobacteria Enhygromyxa salina SWB005.</title>
        <authorList>
            <person name="Poehlein A."/>
            <person name="Moghaddam J.A."/>
            <person name="Harms H."/>
            <person name="Alanjari M."/>
            <person name="Koenig G.M."/>
            <person name="Daniel R."/>
            <person name="Schaeberle T.F."/>
        </authorList>
    </citation>
    <scope>NUCLEOTIDE SEQUENCE [LARGE SCALE GENOMIC DNA]</scope>
    <source>
        <strain evidence="4 5">SWB005</strain>
    </source>
</reference>
<dbReference type="InterPro" id="IPR036736">
    <property type="entry name" value="ACP-like_sf"/>
</dbReference>
<dbReference type="InterPro" id="IPR013968">
    <property type="entry name" value="PKS_KR"/>
</dbReference>
<dbReference type="EMBL" id="PVNK01000272">
    <property type="protein sequence ID" value="PRP90688.1"/>
    <property type="molecule type" value="Genomic_DNA"/>
</dbReference>
<evidence type="ECO:0000313" key="4">
    <source>
        <dbReference type="EMBL" id="PRP90688.1"/>
    </source>
</evidence>
<dbReference type="Pfam" id="PF00550">
    <property type="entry name" value="PP-binding"/>
    <property type="match status" value="2"/>
</dbReference>
<dbReference type="InterPro" id="IPR009081">
    <property type="entry name" value="PP-bd_ACP"/>
</dbReference>
<dbReference type="CDD" id="cd08953">
    <property type="entry name" value="KR_2_SDR_x"/>
    <property type="match status" value="1"/>
</dbReference>
<dbReference type="InterPro" id="IPR036291">
    <property type="entry name" value="NAD(P)-bd_dom_sf"/>
</dbReference>
<evidence type="ECO:0000256" key="1">
    <source>
        <dbReference type="PROSITE-ProRule" id="PRU01363"/>
    </source>
</evidence>
<dbReference type="Pfam" id="PF08659">
    <property type="entry name" value="KR"/>
    <property type="match status" value="1"/>
</dbReference>
<dbReference type="PANTHER" id="PTHR43074:SF1">
    <property type="entry name" value="BETA-KETOACYL SYNTHASE FAMILY PROTEIN-RELATED"/>
    <property type="match status" value="1"/>
</dbReference>
<feature type="active site" description="Proton donor; for dehydratase activity" evidence="1">
    <location>
        <position position="911"/>
    </location>
</feature>
<feature type="region of interest" description="C-terminal hotdog fold" evidence="1">
    <location>
        <begin position="853"/>
        <end position="993"/>
    </location>
</feature>
<dbReference type="Gene3D" id="3.10.129.110">
    <property type="entry name" value="Polyketide synthase dehydratase"/>
    <property type="match status" value="1"/>
</dbReference>
<gene>
    <name evidence="4" type="primary">pksJ</name>
    <name evidence="4" type="ORF">ENSA5_62340</name>
</gene>
<feature type="domain" description="Carrier" evidence="2">
    <location>
        <begin position="32"/>
        <end position="112"/>
    </location>
</feature>
<feature type="domain" description="PKS/mFAS DH" evidence="3">
    <location>
        <begin position="716"/>
        <end position="993"/>
    </location>
</feature>
<protein>
    <submittedName>
        <fullName evidence="4">Polyketide synthase PksJ</fullName>
    </submittedName>
</protein>
<evidence type="ECO:0000313" key="5">
    <source>
        <dbReference type="Proteomes" id="UP000237968"/>
    </source>
</evidence>
<dbReference type="Proteomes" id="UP000237968">
    <property type="component" value="Unassembled WGS sequence"/>
</dbReference>
<organism evidence="4 5">
    <name type="scientific">Enhygromyxa salina</name>
    <dbReference type="NCBI Taxonomy" id="215803"/>
    <lineage>
        <taxon>Bacteria</taxon>
        <taxon>Pseudomonadati</taxon>
        <taxon>Myxococcota</taxon>
        <taxon>Polyangia</taxon>
        <taxon>Nannocystales</taxon>
        <taxon>Nannocystaceae</taxon>
        <taxon>Enhygromyxa</taxon>
    </lineage>
</organism>
<dbReference type="Gene3D" id="1.10.1200.10">
    <property type="entry name" value="ACP-like"/>
    <property type="match status" value="2"/>
</dbReference>
<dbReference type="InterPro" id="IPR057326">
    <property type="entry name" value="KR_dom"/>
</dbReference>
<dbReference type="InterPro" id="IPR052568">
    <property type="entry name" value="PKS-FAS_Synthase"/>
</dbReference>
<comment type="caution">
    <text evidence="4">The sequence shown here is derived from an EMBL/GenBank/DDBJ whole genome shotgun (WGS) entry which is preliminary data.</text>
</comment>
<feature type="domain" description="Carrier" evidence="2">
    <location>
        <begin position="126"/>
        <end position="206"/>
    </location>
</feature>
<dbReference type="PANTHER" id="PTHR43074">
    <property type="entry name" value="OMEGA-3 POLYUNSATURATED FATTY ACID SYNTHASE PFAB-RELATED"/>
    <property type="match status" value="1"/>
</dbReference>
<feature type="active site" description="Proton acceptor; for dehydratase activity" evidence="1">
    <location>
        <position position="746"/>
    </location>
</feature>
<feature type="region of interest" description="N-terminal hotdog fold" evidence="1">
    <location>
        <begin position="716"/>
        <end position="839"/>
    </location>
</feature>
<dbReference type="InterPro" id="IPR049900">
    <property type="entry name" value="PKS_mFAS_DH"/>
</dbReference>
<dbReference type="PROSITE" id="PS52019">
    <property type="entry name" value="PKS_MFAS_DH"/>
    <property type="match status" value="1"/>
</dbReference>
<dbReference type="SMART" id="SM00822">
    <property type="entry name" value="PKS_KR"/>
    <property type="match status" value="1"/>
</dbReference>
<dbReference type="Gene3D" id="3.40.50.720">
    <property type="entry name" value="NAD(P)-binding Rossmann-like Domain"/>
    <property type="match status" value="1"/>
</dbReference>
<keyword evidence="5" id="KW-1185">Reference proteome</keyword>
<accession>A0A2S9XCV0</accession>
<dbReference type="SUPFAM" id="SSF47336">
    <property type="entry name" value="ACP-like"/>
    <property type="match status" value="2"/>
</dbReference>
<proteinExistence type="predicted"/>
<dbReference type="AlphaFoldDB" id="A0A2S9XCV0"/>
<dbReference type="InterPro" id="IPR042104">
    <property type="entry name" value="PKS_dehydratase_sf"/>
</dbReference>
<evidence type="ECO:0000259" key="2">
    <source>
        <dbReference type="PROSITE" id="PS50075"/>
    </source>
</evidence>
<name>A0A2S9XCV0_9BACT</name>
<evidence type="ECO:0000259" key="3">
    <source>
        <dbReference type="PROSITE" id="PS52019"/>
    </source>
</evidence>
<dbReference type="SUPFAM" id="SSF51735">
    <property type="entry name" value="NAD(P)-binding Rossmann-fold domains"/>
    <property type="match status" value="2"/>
</dbReference>
<sequence length="999" mass="104399">MGTLRTLGEIVEYMRGLMGGDAGASSSAAASAPGVDLEALMLTVVADKTGYPEQMLELSMDMEAELGIDSIKRVEILAAVQEQVPGLPQIDAGHMGTLRTLGEIVEYMRGLMGGDAGASSAAAASAPGVDLEALMLTVVADKTGYPEQMLELSMDMEAELGIDSIKRVEILAAVQEQVPGLPQIDAGHMGTLRTLGEIVEYMRGLMGGDAAGPAASEASAGPRPASVGATPALGRYALELVSAPPVGLAQPGLHGPGGVFVTGAGKALTDALVSELEARGLRARSGDTVPADAPAVVFLGGLREVADEAEAIAINREAFALARTLAPRLTSQGGLFVTVQDTGGGFGLEPCEPARAYLAGLPALIKTAKQEWPSASLSAIDIDRAGRDPAEIAAVIVDELLLGGGELEVALAATGERRTLRSLAAPLDEASEVEAPLAEGDVVVVSGGARGVTAACTIEWARRTRARFALLGRSRLEPEPPCCAGLDEDAKLKRALLDQAQREGEALTPASLARRVKAVVAGREIRATLAAIEAAGGEARYLSVDVNEPAAVAAALAEVRSDWGPIRGLVHGAGVLADKLIAELSDEQFDWAFNTKVEGLRALLSATADDPLRVLCMFSSVSARCGNNGQSAYAMANEVLNKVAQAEARRRPDALVKSLGWGPWQGGMVSPQLEQHFAALGVPMIPLEVGADMLATELSGFEPERVELVLGGEPRPEALLVKGSEARELELEVHLDRRTHAYLADHSIAGVVVVPVVLAMEWFSRMARAFRPDLQLQAITDVRVLRGIKLHGFEGAGDRLTLRCRQLSNGRGVVLELELLGEGGALHYRAKAKMDARGSAPSIESGETPKLALGAWGDASIYGDVLFHGRDFQVIETLDGVGADGISGTLKGVRRAGWTSEPWQVDVAALDGGLQLAVLWARERLGGATLPMGIGELHIGSAPVTEGPVKVVASCRETSAGATVDVMLLDQAGARLSELRGAELVLRPDQPRVTPRARA</sequence>
<dbReference type="PROSITE" id="PS50075">
    <property type="entry name" value="CARRIER"/>
    <property type="match status" value="2"/>
</dbReference>